<protein>
    <recommendedName>
        <fullName evidence="6">UvrD-like helicase ATP-binding domain-containing protein</fullName>
    </recommendedName>
</protein>
<dbReference type="InterPro" id="IPR027351">
    <property type="entry name" value="(+)RNA_virus_helicase_core_dom"/>
</dbReference>
<organism evidence="7 8">
    <name type="scientific">Dermabacter vaginalis</name>
    <dbReference type="NCBI Taxonomy" id="1630135"/>
    <lineage>
        <taxon>Bacteria</taxon>
        <taxon>Bacillati</taxon>
        <taxon>Actinomycetota</taxon>
        <taxon>Actinomycetes</taxon>
        <taxon>Micrococcales</taxon>
        <taxon>Dermabacteraceae</taxon>
        <taxon>Dermabacter</taxon>
    </lineage>
</organism>
<dbReference type="GO" id="GO:0000725">
    <property type="term" value="P:recombinational repair"/>
    <property type="evidence" value="ECO:0007669"/>
    <property type="project" value="TreeGrafter"/>
</dbReference>
<dbReference type="GO" id="GO:0016787">
    <property type="term" value="F:hydrolase activity"/>
    <property type="evidence" value="ECO:0007669"/>
    <property type="project" value="UniProtKB-UniRule"/>
</dbReference>
<dbReference type="PANTHER" id="PTHR11070:SF45">
    <property type="entry name" value="DNA 3'-5' HELICASE"/>
    <property type="match status" value="1"/>
</dbReference>
<dbReference type="AlphaFoldDB" id="A0A1B0ZJS2"/>
<dbReference type="RefSeq" id="WP_065248208.1">
    <property type="nucleotide sequence ID" value="NZ_CP012117.1"/>
</dbReference>
<dbReference type="InterPro" id="IPR027417">
    <property type="entry name" value="P-loop_NTPase"/>
</dbReference>
<evidence type="ECO:0000256" key="4">
    <source>
        <dbReference type="ARBA" id="ARBA00022840"/>
    </source>
</evidence>
<evidence type="ECO:0000256" key="3">
    <source>
        <dbReference type="ARBA" id="ARBA00022806"/>
    </source>
</evidence>
<dbReference type="InterPro" id="IPR000212">
    <property type="entry name" value="DNA_helicase_UvrD/REP"/>
</dbReference>
<dbReference type="PROSITE" id="PS51198">
    <property type="entry name" value="UVRD_HELICASE_ATP_BIND"/>
    <property type="match status" value="1"/>
</dbReference>
<sequence>MASSDEQIALEQRYSDRVYARIDEQIARLETQHSSVIGAQTASTHQNRSERDSFATFYEDRIGLLRSVSSNAIFGRLDRSDASRHYIGRIGVFTAEGTQLLVDWRAPAAAAFYQATPKCPGGVRLRRHLVTSGRTVVDIEDDVLDGSLLDSDEHHSSLQGEGALLAAVSAKRTGRMGDIVATIQAEQDRIIRHETRGALVVQGGPGTGKTAVALHRAAYQLYTHRKRLEHSGVLIVAPTRGFLRYIERVLPSLGETGVVTLTPGELVPGIRADKRDREEVARVKGSLAMTKVLRRAIKARQQIPKAPIDLNIDGVHITLTPKDVRAARAEARATGRPHNLARTTFVRAALERLVETYCAELTRLERPWAEEDRADLLHDLRTNHDVKVALNRCWLPYSPQSFARSFFASKDRLVHAAGEHMSAREAKLLHRSKDAEWTVDDVALLDEIAELLGDDDSAAQREQDKARAAERSNLEYAEKVLSMIDSSEGIVSAAELAAQVGARRDGRSLAEKAAADRAWTYGHIVVDEAQELSPMMWRALMRRNPTKSFTIVGDVAQTSSISGADSWDSALSPFIDDRACIEELTVNYRTPSRIMRHASTLAAAHGLSVTEVRSVRKGEHDVRFIEAPEADLVEKTLVEARTLADLTRGRVAILCLDDHLDAVLAGASSLFGEAAVGRGSVGIDREVSVMTPTDAKGLEFDAVVIMQPREILESHARGANDLYVALTRPTQALSVVYAGNLPTGLQP</sequence>
<dbReference type="SUPFAM" id="SSF52540">
    <property type="entry name" value="P-loop containing nucleoside triphosphate hydrolases"/>
    <property type="match status" value="1"/>
</dbReference>
<gene>
    <name evidence="7" type="ORF">DAD186_16230</name>
</gene>
<dbReference type="PANTHER" id="PTHR11070">
    <property type="entry name" value="UVRD / RECB / PCRA DNA HELICASE FAMILY MEMBER"/>
    <property type="match status" value="1"/>
</dbReference>
<evidence type="ECO:0000313" key="7">
    <source>
        <dbReference type="EMBL" id="ANP28173.1"/>
    </source>
</evidence>
<evidence type="ECO:0000256" key="5">
    <source>
        <dbReference type="PROSITE-ProRule" id="PRU00560"/>
    </source>
</evidence>
<dbReference type="InterPro" id="IPR014016">
    <property type="entry name" value="UvrD-like_ATP-bd"/>
</dbReference>
<dbReference type="GO" id="GO:0005524">
    <property type="term" value="F:ATP binding"/>
    <property type="evidence" value="ECO:0007669"/>
    <property type="project" value="UniProtKB-UniRule"/>
</dbReference>
<dbReference type="KEGG" id="dva:DAD186_16230"/>
<dbReference type="GO" id="GO:0003677">
    <property type="term" value="F:DNA binding"/>
    <property type="evidence" value="ECO:0007669"/>
    <property type="project" value="InterPro"/>
</dbReference>
<dbReference type="STRING" id="1630135.DAD186_16230"/>
<evidence type="ECO:0000259" key="6">
    <source>
        <dbReference type="PROSITE" id="PS51198"/>
    </source>
</evidence>
<feature type="domain" description="UvrD-like helicase ATP-binding" evidence="6">
    <location>
        <begin position="182"/>
        <end position="591"/>
    </location>
</feature>
<dbReference type="EMBL" id="CP012117">
    <property type="protein sequence ID" value="ANP28173.1"/>
    <property type="molecule type" value="Genomic_DNA"/>
</dbReference>
<evidence type="ECO:0000256" key="1">
    <source>
        <dbReference type="ARBA" id="ARBA00022741"/>
    </source>
</evidence>
<proteinExistence type="predicted"/>
<keyword evidence="1 5" id="KW-0547">Nucleotide-binding</keyword>
<dbReference type="Pfam" id="PF01443">
    <property type="entry name" value="Viral_helicase1"/>
    <property type="match status" value="1"/>
</dbReference>
<feature type="binding site" evidence="5">
    <location>
        <begin position="203"/>
        <end position="210"/>
    </location>
    <ligand>
        <name>ATP</name>
        <dbReference type="ChEBI" id="CHEBI:30616"/>
    </ligand>
</feature>
<dbReference type="Proteomes" id="UP000092596">
    <property type="component" value="Chromosome"/>
</dbReference>
<reference evidence="7 8" key="1">
    <citation type="submission" date="2015-06" db="EMBL/GenBank/DDBJ databases">
        <title>Investigation of pathophysiology for high-risk pregnancy and development of treatment modality based on it.</title>
        <authorList>
            <person name="Kim B.-C."/>
            <person name="Lim S."/>
        </authorList>
    </citation>
    <scope>NUCLEOTIDE SEQUENCE [LARGE SCALE GENOMIC DNA]</scope>
    <source>
        <strain evidence="7 8">AD1-86</strain>
    </source>
</reference>
<keyword evidence="3 5" id="KW-0347">Helicase</keyword>
<name>A0A1B0ZJS2_9MICO</name>
<keyword evidence="2 5" id="KW-0378">Hydrolase</keyword>
<accession>A0A1B0ZJS2</accession>
<evidence type="ECO:0000256" key="2">
    <source>
        <dbReference type="ARBA" id="ARBA00022801"/>
    </source>
</evidence>
<dbReference type="PATRIC" id="fig|1630135.4.peg.1624"/>
<dbReference type="GO" id="GO:0005829">
    <property type="term" value="C:cytosol"/>
    <property type="evidence" value="ECO:0007669"/>
    <property type="project" value="TreeGrafter"/>
</dbReference>
<dbReference type="GO" id="GO:0043138">
    <property type="term" value="F:3'-5' DNA helicase activity"/>
    <property type="evidence" value="ECO:0007669"/>
    <property type="project" value="TreeGrafter"/>
</dbReference>
<dbReference type="Gene3D" id="3.40.50.300">
    <property type="entry name" value="P-loop containing nucleotide triphosphate hydrolases"/>
    <property type="match status" value="2"/>
</dbReference>
<evidence type="ECO:0000313" key="8">
    <source>
        <dbReference type="Proteomes" id="UP000092596"/>
    </source>
</evidence>
<keyword evidence="4 5" id="KW-0067">ATP-binding</keyword>